<reference evidence="1" key="1">
    <citation type="submission" date="2016-01" db="EMBL/GenBank/DDBJ databases">
        <authorList>
            <person name="Peeters C."/>
        </authorList>
    </citation>
    <scope>NUCLEOTIDE SEQUENCE [LARGE SCALE GENOMIC DNA]</scope>
    <source>
        <strain evidence="1">LMG 22934</strain>
    </source>
</reference>
<protein>
    <submittedName>
        <fullName evidence="1">Uncharacterized protein</fullName>
    </submittedName>
</protein>
<organism evidence="1 2">
    <name type="scientific">Caballeronia humi</name>
    <dbReference type="NCBI Taxonomy" id="326474"/>
    <lineage>
        <taxon>Bacteria</taxon>
        <taxon>Pseudomonadati</taxon>
        <taxon>Pseudomonadota</taxon>
        <taxon>Betaproteobacteria</taxon>
        <taxon>Burkholderiales</taxon>
        <taxon>Burkholderiaceae</taxon>
        <taxon>Caballeronia</taxon>
    </lineage>
</organism>
<evidence type="ECO:0000313" key="2">
    <source>
        <dbReference type="Proteomes" id="UP000054977"/>
    </source>
</evidence>
<keyword evidence="2" id="KW-1185">Reference proteome</keyword>
<sequence length="32" mass="3468">MVRLLALGCAFVTLVAVVALAVVYYVVWKNAD</sequence>
<dbReference type="EMBL" id="FCNW02000104">
    <property type="protein sequence ID" value="SAL68263.1"/>
    <property type="molecule type" value="Genomic_DNA"/>
</dbReference>
<accession>A0A158JIH1</accession>
<dbReference type="Proteomes" id="UP000054977">
    <property type="component" value="Unassembled WGS sequence"/>
</dbReference>
<evidence type="ECO:0000313" key="1">
    <source>
        <dbReference type="EMBL" id="SAL68263.1"/>
    </source>
</evidence>
<gene>
    <name evidence="1" type="ORF">AWB65_06689</name>
</gene>
<comment type="caution">
    <text evidence="1">The sequence shown here is derived from an EMBL/GenBank/DDBJ whole genome shotgun (WGS) entry which is preliminary data.</text>
</comment>
<dbReference type="AlphaFoldDB" id="A0A158JIH1"/>
<proteinExistence type="predicted"/>
<name>A0A158JIH1_9BURK</name>